<dbReference type="AlphaFoldDB" id="A0AAV6TAQ5"/>
<accession>A0AAV6TAQ5</accession>
<dbReference type="Proteomes" id="UP000693946">
    <property type="component" value="Linkage Group LG1"/>
</dbReference>
<name>A0AAV6TAQ5_SOLSE</name>
<organism evidence="1 2">
    <name type="scientific">Solea senegalensis</name>
    <name type="common">Senegalese sole</name>
    <dbReference type="NCBI Taxonomy" id="28829"/>
    <lineage>
        <taxon>Eukaryota</taxon>
        <taxon>Metazoa</taxon>
        <taxon>Chordata</taxon>
        <taxon>Craniata</taxon>
        <taxon>Vertebrata</taxon>
        <taxon>Euteleostomi</taxon>
        <taxon>Actinopterygii</taxon>
        <taxon>Neopterygii</taxon>
        <taxon>Teleostei</taxon>
        <taxon>Neoteleostei</taxon>
        <taxon>Acanthomorphata</taxon>
        <taxon>Carangaria</taxon>
        <taxon>Pleuronectiformes</taxon>
        <taxon>Pleuronectoidei</taxon>
        <taxon>Soleidae</taxon>
        <taxon>Solea</taxon>
    </lineage>
</organism>
<keyword evidence="2" id="KW-1185">Reference proteome</keyword>
<comment type="caution">
    <text evidence="1">The sequence shown here is derived from an EMBL/GenBank/DDBJ whole genome shotgun (WGS) entry which is preliminary data.</text>
</comment>
<evidence type="ECO:0000313" key="1">
    <source>
        <dbReference type="EMBL" id="KAG7526051.1"/>
    </source>
</evidence>
<sequence length="105" mass="11791">MMESPKRDQLRRGAVYIYLLQAGDILLNLSVADKDQSKDMACGADGEYVDSLITALLKKVSMRTSEDNVRFTSTILKLLIHRWISSLSCFHTWTETSQPAVPSIV</sequence>
<protein>
    <submittedName>
        <fullName evidence="1">Uncharacterized protein</fullName>
    </submittedName>
</protein>
<proteinExistence type="predicted"/>
<evidence type="ECO:0000313" key="2">
    <source>
        <dbReference type="Proteomes" id="UP000693946"/>
    </source>
</evidence>
<gene>
    <name evidence="1" type="ORF">JOB18_036056</name>
</gene>
<reference evidence="1 2" key="1">
    <citation type="journal article" date="2021" name="Sci. Rep.">
        <title>Chromosome anchoring in Senegalese sole (Solea senegalensis) reveals sex-associated markers and genome rearrangements in flatfish.</title>
        <authorList>
            <person name="Guerrero-Cozar I."/>
            <person name="Gomez-Garrido J."/>
            <person name="Berbel C."/>
            <person name="Martinez-Blanch J.F."/>
            <person name="Alioto T."/>
            <person name="Claros M.G."/>
            <person name="Gagnaire P.A."/>
            <person name="Manchado M."/>
        </authorList>
    </citation>
    <scope>NUCLEOTIDE SEQUENCE [LARGE SCALE GENOMIC DNA]</scope>
    <source>
        <strain evidence="1">Sse05_10M</strain>
    </source>
</reference>
<dbReference type="EMBL" id="JAGKHQ010000001">
    <property type="protein sequence ID" value="KAG7526051.1"/>
    <property type="molecule type" value="Genomic_DNA"/>
</dbReference>